<evidence type="ECO:0000313" key="5">
    <source>
        <dbReference type="Proteomes" id="UP000632659"/>
    </source>
</evidence>
<dbReference type="InterPro" id="IPR057666">
    <property type="entry name" value="DrpA_SLOG"/>
</dbReference>
<dbReference type="AlphaFoldDB" id="A0A8J6PB48"/>
<keyword evidence="5" id="KW-1185">Reference proteome</keyword>
<evidence type="ECO:0000259" key="3">
    <source>
        <dbReference type="Pfam" id="PF17782"/>
    </source>
</evidence>
<dbReference type="InterPro" id="IPR003488">
    <property type="entry name" value="DprA"/>
</dbReference>
<dbReference type="Proteomes" id="UP000632659">
    <property type="component" value="Unassembled WGS sequence"/>
</dbReference>
<dbReference type="InterPro" id="IPR041614">
    <property type="entry name" value="DprA_WH"/>
</dbReference>
<name>A0A8J6PB48_9FIRM</name>
<dbReference type="SUPFAM" id="SSF102405">
    <property type="entry name" value="MCP/YpsA-like"/>
    <property type="match status" value="1"/>
</dbReference>
<accession>A0A8J6PB48</accession>
<dbReference type="RefSeq" id="WP_187536225.1">
    <property type="nucleotide sequence ID" value="NZ_JACRTL010000001.1"/>
</dbReference>
<reference evidence="4" key="1">
    <citation type="submission" date="2020-08" db="EMBL/GenBank/DDBJ databases">
        <title>Genome public.</title>
        <authorList>
            <person name="Liu C."/>
            <person name="Sun Q."/>
        </authorList>
    </citation>
    <scope>NUCLEOTIDE SEQUENCE</scope>
    <source>
        <strain evidence="4">NSJ-15</strain>
    </source>
</reference>
<protein>
    <submittedName>
        <fullName evidence="4">DNA-protecting protein DprA</fullName>
    </submittedName>
</protein>
<evidence type="ECO:0000313" key="4">
    <source>
        <dbReference type="EMBL" id="MBC8610103.1"/>
    </source>
</evidence>
<dbReference type="EMBL" id="JACRTL010000001">
    <property type="protein sequence ID" value="MBC8610103.1"/>
    <property type="molecule type" value="Genomic_DNA"/>
</dbReference>
<proteinExistence type="inferred from homology"/>
<dbReference type="PANTHER" id="PTHR43022">
    <property type="entry name" value="PROTEIN SMF"/>
    <property type="match status" value="1"/>
</dbReference>
<sequence>MDEIKYWVWLSRVFAYGSEKPRKLLEVFHSPRAVLEASEEDLKKLSFLKESDRRAIIHTSLERADKILSDCDRLGIHIICYGSPEYPHRLADIYAPPMVLYVKGEIQGIDEEAGITVVGTRRASDYGKRLTGNLCYELSRAGALIISGCAEGIDTYAHWGALKAGGRTIAVLGCGLDVDYPASNRELKLAILRKGALVSECPPGEYPTRSIFPVRNRLMSALGVGVLVTEAPMKSGSLITAEHAIEQGKDLFCVPPHDIYDVNFGGVARYLRDGAIPVFSAKDVLDEYFMLYPHKLNAEYQFAQQVKRNKTLPVYHQRQTAVKKETEPQKVLEQKAWAPTLSEAHRNMFDAMTSQPESLDEIAARAGLSAAQAAAIATELELLEYISSYSGKRYAKHVITE</sequence>
<dbReference type="GO" id="GO:0009294">
    <property type="term" value="P:DNA-mediated transformation"/>
    <property type="evidence" value="ECO:0007669"/>
    <property type="project" value="InterPro"/>
</dbReference>
<evidence type="ECO:0000259" key="2">
    <source>
        <dbReference type="Pfam" id="PF02481"/>
    </source>
</evidence>
<dbReference type="Gene3D" id="3.40.50.450">
    <property type="match status" value="1"/>
</dbReference>
<dbReference type="Gene3D" id="1.10.10.10">
    <property type="entry name" value="Winged helix-like DNA-binding domain superfamily/Winged helix DNA-binding domain"/>
    <property type="match status" value="1"/>
</dbReference>
<dbReference type="Pfam" id="PF02481">
    <property type="entry name" value="DNA_processg_A"/>
    <property type="match status" value="1"/>
</dbReference>
<feature type="domain" description="DprA winged helix" evidence="3">
    <location>
        <begin position="335"/>
        <end position="391"/>
    </location>
</feature>
<dbReference type="PANTHER" id="PTHR43022:SF1">
    <property type="entry name" value="PROTEIN SMF"/>
    <property type="match status" value="1"/>
</dbReference>
<feature type="domain" description="Smf/DprA SLOG" evidence="2">
    <location>
        <begin position="78"/>
        <end position="288"/>
    </location>
</feature>
<evidence type="ECO:0000256" key="1">
    <source>
        <dbReference type="ARBA" id="ARBA00006525"/>
    </source>
</evidence>
<dbReference type="Pfam" id="PF17782">
    <property type="entry name" value="WHD_DprA"/>
    <property type="match status" value="1"/>
</dbReference>
<dbReference type="InterPro" id="IPR036388">
    <property type="entry name" value="WH-like_DNA-bd_sf"/>
</dbReference>
<dbReference type="NCBIfam" id="TIGR00732">
    <property type="entry name" value="dprA"/>
    <property type="match status" value="1"/>
</dbReference>
<comment type="caution">
    <text evidence="4">The sequence shown here is derived from an EMBL/GenBank/DDBJ whole genome shotgun (WGS) entry which is preliminary data.</text>
</comment>
<organism evidence="4 5">
    <name type="scientific">Massiliimalia timonensis</name>
    <dbReference type="NCBI Taxonomy" id="1987501"/>
    <lineage>
        <taxon>Bacteria</taxon>
        <taxon>Bacillati</taxon>
        <taxon>Bacillota</taxon>
        <taxon>Clostridia</taxon>
        <taxon>Eubacteriales</taxon>
        <taxon>Oscillospiraceae</taxon>
        <taxon>Massiliimalia</taxon>
    </lineage>
</organism>
<comment type="similarity">
    <text evidence="1">Belongs to the DprA/Smf family.</text>
</comment>
<gene>
    <name evidence="4" type="primary">dprA</name>
    <name evidence="4" type="ORF">H8702_03060</name>
</gene>